<evidence type="ECO:0000256" key="6">
    <source>
        <dbReference type="ARBA" id="ARBA00022989"/>
    </source>
</evidence>
<protein>
    <submittedName>
        <fullName evidence="10">Potassium-transporting ATPase A subunit domain protein</fullName>
    </submittedName>
</protein>
<feature type="transmembrane region" description="Helical" evidence="9">
    <location>
        <begin position="40"/>
        <end position="63"/>
    </location>
</feature>
<comment type="caution">
    <text evidence="10">The sequence shown here is derived from an EMBL/GenBank/DDBJ whole genome shotgun (WGS) entry which is preliminary data.</text>
</comment>
<evidence type="ECO:0000313" key="10">
    <source>
        <dbReference type="EMBL" id="EMO62001.1"/>
    </source>
</evidence>
<dbReference type="GO" id="GO:0008556">
    <property type="term" value="F:P-type potassium transmembrane transporter activity"/>
    <property type="evidence" value="ECO:0007669"/>
    <property type="project" value="InterPro"/>
</dbReference>
<keyword evidence="8 9" id="KW-0472">Membrane</keyword>
<dbReference type="EMBL" id="AKWF02000089">
    <property type="protein sequence ID" value="EMO62001.1"/>
    <property type="molecule type" value="Genomic_DNA"/>
</dbReference>
<keyword evidence="7" id="KW-0406">Ion transport</keyword>
<dbReference type="PANTHER" id="PTHR30607:SF2">
    <property type="entry name" value="POTASSIUM-TRANSPORTING ATPASE POTASSIUM-BINDING SUBUNIT"/>
    <property type="match status" value="1"/>
</dbReference>
<evidence type="ECO:0000313" key="11">
    <source>
        <dbReference type="Proteomes" id="UP000012159"/>
    </source>
</evidence>
<keyword evidence="5" id="KW-0630">Potassium</keyword>
<dbReference type="AlphaFoldDB" id="M6W3K0"/>
<evidence type="ECO:0000256" key="3">
    <source>
        <dbReference type="ARBA" id="ARBA00022538"/>
    </source>
</evidence>
<keyword evidence="3" id="KW-0633">Potassium transport</keyword>
<keyword evidence="4 9" id="KW-0812">Transmembrane</keyword>
<feature type="transmembrane region" description="Helical" evidence="9">
    <location>
        <begin position="84"/>
        <end position="110"/>
    </location>
</feature>
<evidence type="ECO:0000256" key="4">
    <source>
        <dbReference type="ARBA" id="ARBA00022692"/>
    </source>
</evidence>
<dbReference type="Pfam" id="PF03814">
    <property type="entry name" value="KdpA"/>
    <property type="match status" value="1"/>
</dbReference>
<evidence type="ECO:0000256" key="1">
    <source>
        <dbReference type="ARBA" id="ARBA00022448"/>
    </source>
</evidence>
<evidence type="ECO:0000256" key="7">
    <source>
        <dbReference type="ARBA" id="ARBA00023065"/>
    </source>
</evidence>
<evidence type="ECO:0000256" key="8">
    <source>
        <dbReference type="ARBA" id="ARBA00023136"/>
    </source>
</evidence>
<reference evidence="10 11" key="1">
    <citation type="submission" date="2013-01" db="EMBL/GenBank/DDBJ databases">
        <authorList>
            <person name="Harkins D.M."/>
            <person name="Durkin A.S."/>
            <person name="Brinkac L.M."/>
            <person name="Haft D.H."/>
            <person name="Selengut J.D."/>
            <person name="Sanka R."/>
            <person name="DePew J."/>
            <person name="Purushe J."/>
            <person name="Picardeau M."/>
            <person name="Werts C."/>
            <person name="Goarant C."/>
            <person name="Vinetz J.M."/>
            <person name="Sutton G.G."/>
            <person name="Nierman W.C."/>
            <person name="Fouts D.E."/>
        </authorList>
    </citation>
    <scope>NUCLEOTIDE SEQUENCE [LARGE SCALE GENOMIC DNA]</scope>
    <source>
        <strain evidence="10 11">200901868</strain>
    </source>
</reference>
<keyword evidence="6 9" id="KW-1133">Transmembrane helix</keyword>
<gene>
    <name evidence="10" type="ORF">LEP1GSC133_2498</name>
</gene>
<evidence type="ECO:0000256" key="2">
    <source>
        <dbReference type="ARBA" id="ARBA00022475"/>
    </source>
</evidence>
<sequence>MSNRGPHGLSEILYAFSSGAGNNGSAFAGLNVNTPYYNSMLGIAMLIGRFGVILPVLAIAGSTAVKKRSEVVSEGSFSTEGGTFYVLLLSVIVIVGALTFFPALTIGPILEHFLMLQGRTF</sequence>
<proteinExistence type="predicted"/>
<dbReference type="PANTHER" id="PTHR30607">
    <property type="entry name" value="POTASSIUM-TRANSPORTING ATPASE A CHAIN"/>
    <property type="match status" value="1"/>
</dbReference>
<dbReference type="Proteomes" id="UP000012159">
    <property type="component" value="Unassembled WGS sequence"/>
</dbReference>
<keyword evidence="1" id="KW-0813">Transport</keyword>
<dbReference type="InterPro" id="IPR004623">
    <property type="entry name" value="KdpA"/>
</dbReference>
<dbReference type="STRING" id="1192866.LEP1GSC133_2498"/>
<evidence type="ECO:0000256" key="9">
    <source>
        <dbReference type="SAM" id="Phobius"/>
    </source>
</evidence>
<evidence type="ECO:0000256" key="5">
    <source>
        <dbReference type="ARBA" id="ARBA00022958"/>
    </source>
</evidence>
<keyword evidence="2" id="KW-1003">Cell membrane</keyword>
<organism evidence="10 11">
    <name type="scientific">Leptospira borgpetersenii serovar Pomona str. 200901868</name>
    <dbReference type="NCBI Taxonomy" id="1192866"/>
    <lineage>
        <taxon>Bacteria</taxon>
        <taxon>Pseudomonadati</taxon>
        <taxon>Spirochaetota</taxon>
        <taxon>Spirochaetia</taxon>
        <taxon>Leptospirales</taxon>
        <taxon>Leptospiraceae</taxon>
        <taxon>Leptospira</taxon>
    </lineage>
</organism>
<name>M6W3K0_LEPBO</name>
<dbReference type="GO" id="GO:0005886">
    <property type="term" value="C:plasma membrane"/>
    <property type="evidence" value="ECO:0007669"/>
    <property type="project" value="TreeGrafter"/>
</dbReference>
<accession>M6W3K0</accession>